<dbReference type="GO" id="GO:0005737">
    <property type="term" value="C:cytoplasm"/>
    <property type="evidence" value="ECO:0007669"/>
    <property type="project" value="UniProtKB-ARBA"/>
</dbReference>
<dbReference type="GO" id="GO:0006357">
    <property type="term" value="P:regulation of transcription by RNA polymerase II"/>
    <property type="evidence" value="ECO:0007669"/>
    <property type="project" value="TreeGrafter"/>
</dbReference>
<gene>
    <name evidence="6" type="primary">TNIP3</name>
</gene>
<protein>
    <submittedName>
        <fullName evidence="6">TNFAIP3-interacting protein 3</fullName>
    </submittedName>
</protein>
<organism evidence="5 6">
    <name type="scientific">Carlito syrichta</name>
    <name type="common">Philippine tarsier</name>
    <name type="synonym">Tarsius syrichta</name>
    <dbReference type="NCBI Taxonomy" id="1868482"/>
    <lineage>
        <taxon>Eukaryota</taxon>
        <taxon>Metazoa</taxon>
        <taxon>Chordata</taxon>
        <taxon>Craniata</taxon>
        <taxon>Vertebrata</taxon>
        <taxon>Euteleostomi</taxon>
        <taxon>Mammalia</taxon>
        <taxon>Eutheria</taxon>
        <taxon>Euarchontoglires</taxon>
        <taxon>Primates</taxon>
        <taxon>Haplorrhini</taxon>
        <taxon>Tarsiiformes</taxon>
        <taxon>Tarsiidae</taxon>
        <taxon>Carlito</taxon>
    </lineage>
</organism>
<feature type="region of interest" description="Disordered" evidence="3">
    <location>
        <begin position="363"/>
        <end position="406"/>
    </location>
</feature>
<accession>A0A3Q0DGC0</accession>
<feature type="coiled-coil region" evidence="2">
    <location>
        <begin position="119"/>
        <end position="164"/>
    </location>
</feature>
<proteinExistence type="predicted"/>
<dbReference type="FunFam" id="1.20.5.990:FF:000004">
    <property type="entry name" value="TNFAIP3 interacting protein 3"/>
    <property type="match status" value="1"/>
</dbReference>
<dbReference type="GO" id="GO:0043122">
    <property type="term" value="P:regulation of canonical NF-kappaB signal transduction"/>
    <property type="evidence" value="ECO:0007669"/>
    <property type="project" value="UniProtKB-ARBA"/>
</dbReference>
<dbReference type="STRING" id="1868482.ENSTSYP00000025235"/>
<dbReference type="GO" id="GO:0071222">
    <property type="term" value="P:cellular response to lipopolysaccharide"/>
    <property type="evidence" value="ECO:0007669"/>
    <property type="project" value="TreeGrafter"/>
</dbReference>
<dbReference type="PANTHER" id="PTHR31882:SF2">
    <property type="entry name" value="TNFAIP3-INTERACTING PROTEIN 3"/>
    <property type="match status" value="1"/>
</dbReference>
<evidence type="ECO:0000256" key="1">
    <source>
        <dbReference type="ARBA" id="ARBA00023054"/>
    </source>
</evidence>
<dbReference type="CTD" id="79931"/>
<dbReference type="PANTHER" id="PTHR31882">
    <property type="entry name" value="TNFAIP3-INTERACTING PROTEIN COILED COIL FAMILY MEMBER"/>
    <property type="match status" value="1"/>
</dbReference>
<dbReference type="Gene3D" id="1.20.5.990">
    <property type="entry name" value="Nemo cc2-lz domain - 1d5 darpin complex"/>
    <property type="match status" value="1"/>
</dbReference>
<feature type="compositionally biased region" description="Basic and acidic residues" evidence="3">
    <location>
        <begin position="176"/>
        <end position="207"/>
    </location>
</feature>
<name>A0A3Q0DGC0_CARSF</name>
<dbReference type="Proteomes" id="UP000189704">
    <property type="component" value="Unplaced"/>
</dbReference>
<feature type="region of interest" description="Disordered" evidence="3">
    <location>
        <begin position="96"/>
        <end position="117"/>
    </location>
</feature>
<evidence type="ECO:0000256" key="3">
    <source>
        <dbReference type="SAM" id="MobiDB-lite"/>
    </source>
</evidence>
<dbReference type="GeneID" id="103274796"/>
<feature type="domain" description="NF-kappa-B essential modulator NEMO CC2-LZ" evidence="4">
    <location>
        <begin position="229"/>
        <end position="324"/>
    </location>
</feature>
<dbReference type="KEGG" id="csyr:103274796"/>
<evidence type="ECO:0000313" key="5">
    <source>
        <dbReference type="Proteomes" id="UP000189704"/>
    </source>
</evidence>
<dbReference type="CDD" id="cd09803">
    <property type="entry name" value="UBAN"/>
    <property type="match status" value="1"/>
</dbReference>
<keyword evidence="5" id="KW-1185">Reference proteome</keyword>
<keyword evidence="1 2" id="KW-0175">Coiled coil</keyword>
<evidence type="ECO:0000259" key="4">
    <source>
        <dbReference type="Pfam" id="PF16516"/>
    </source>
</evidence>
<evidence type="ECO:0000313" key="6">
    <source>
        <dbReference type="RefSeq" id="XP_021561691.1"/>
    </source>
</evidence>
<dbReference type="InterPro" id="IPR032419">
    <property type="entry name" value="CC2-LZ_dom"/>
</dbReference>
<evidence type="ECO:0000256" key="2">
    <source>
        <dbReference type="SAM" id="Coils"/>
    </source>
</evidence>
<dbReference type="OrthoDB" id="5969558at2759"/>
<dbReference type="RefSeq" id="XP_021561691.1">
    <property type="nucleotide sequence ID" value="XM_021706016.1"/>
</dbReference>
<feature type="region of interest" description="Disordered" evidence="3">
    <location>
        <begin position="169"/>
        <end position="207"/>
    </location>
</feature>
<sequence length="406" mass="47269">MTFGEKYIQQFPCGRLINKNEKHDEKLVLFTGQSEDSERCESVELDNKIRDLIERNASSDPKGVTLEAMPGHRNSCSPKTSGKTVSLAHSVQSPLKMSAGESSTEHTECAQSSTRKNLTNSLEHKIKCLEKQRKELLEVNQQWYQQFRRMKEVYERKVAGLKTKLAVAEGTLGTPEEERRPSPRDGDRQRDQSRDPPGRGEKEKERLNEELHELKKENMLLKEKNTLANKKKEHYECEIKRLNKALQDALKIDCSSLSEDCLRKSEVEFSHEEMRTEMEVLKQQVQIYEEDFKKERSDRERLNQEKEELQQINQTSQSQLHKLNSQIETCQMEKEKLEKQLKQMHFPTCNCGLAFHRRDPWAPASPGAVRSQQEHPPDYPWYALDQLPPDAQHKAHDFSSEKKINQ</sequence>
<reference evidence="6" key="1">
    <citation type="submission" date="2025-08" db="UniProtKB">
        <authorList>
            <consortium name="RefSeq"/>
        </authorList>
    </citation>
    <scope>IDENTIFICATION</scope>
</reference>
<feature type="compositionally biased region" description="Basic and acidic residues" evidence="3">
    <location>
        <begin position="391"/>
        <end position="406"/>
    </location>
</feature>
<dbReference type="AlphaFoldDB" id="A0A3Q0DGC0"/>
<dbReference type="Pfam" id="PF16516">
    <property type="entry name" value="CC2-LZ"/>
    <property type="match status" value="1"/>
</dbReference>